<sequence length="298" mass="32152">MLKLRTLLQVLLACVALVAALLGTTTMTVAAEDAQTRNVCWVYLEVRPGVFEYVNVCAGPDEDDGGGDGDGGGGPKCDLTQDPYDEFCLGVRSCRADIPSPIPEDKWPEETRPSPDHIFTFVECLVPDEEEIWSRWRWVIPYEDALPGLGWQAFGRLETPAFTLSFAPAGMTYVGADTRFFLDGLGDGEIIGGVAGPLQATGTLSHVEIDPGDSSGIIDCQPDLRANACEHVYLSMSHEQVTLDLDGHPSFPAQARLVYDVTFTVGGVEVDLPGVPDTLESPWNGTLVPVGEIQALVR</sequence>
<feature type="signal peptide" evidence="1">
    <location>
        <begin position="1"/>
        <end position="30"/>
    </location>
</feature>
<evidence type="ECO:0000256" key="1">
    <source>
        <dbReference type="SAM" id="SignalP"/>
    </source>
</evidence>
<dbReference type="Proteomes" id="UP000294739">
    <property type="component" value="Unassembled WGS sequence"/>
</dbReference>
<dbReference type="InParanoid" id="A0A4R5DF84"/>
<name>A0A4R5DF84_9ACTN</name>
<keyword evidence="1" id="KW-0732">Signal</keyword>
<organism evidence="2 3">
    <name type="scientific">Jiangella asiatica</name>
    <dbReference type="NCBI Taxonomy" id="2530372"/>
    <lineage>
        <taxon>Bacteria</taxon>
        <taxon>Bacillati</taxon>
        <taxon>Actinomycetota</taxon>
        <taxon>Actinomycetes</taxon>
        <taxon>Jiangellales</taxon>
        <taxon>Jiangellaceae</taxon>
        <taxon>Jiangella</taxon>
    </lineage>
</organism>
<protein>
    <submittedName>
        <fullName evidence="2">Uncharacterized protein</fullName>
    </submittedName>
</protein>
<comment type="caution">
    <text evidence="2">The sequence shown here is derived from an EMBL/GenBank/DDBJ whole genome shotgun (WGS) entry which is preliminary data.</text>
</comment>
<dbReference type="OrthoDB" id="5173094at2"/>
<proteinExistence type="predicted"/>
<evidence type="ECO:0000313" key="2">
    <source>
        <dbReference type="EMBL" id="TDE12602.1"/>
    </source>
</evidence>
<gene>
    <name evidence="2" type="ORF">E1269_07100</name>
</gene>
<dbReference type="RefSeq" id="WP_131892827.1">
    <property type="nucleotide sequence ID" value="NZ_SMKZ01000007.1"/>
</dbReference>
<dbReference type="AlphaFoldDB" id="A0A4R5DF84"/>
<keyword evidence="3" id="KW-1185">Reference proteome</keyword>
<dbReference type="EMBL" id="SMKZ01000007">
    <property type="protein sequence ID" value="TDE12602.1"/>
    <property type="molecule type" value="Genomic_DNA"/>
</dbReference>
<accession>A0A4R5DF84</accession>
<evidence type="ECO:0000313" key="3">
    <source>
        <dbReference type="Proteomes" id="UP000294739"/>
    </source>
</evidence>
<reference evidence="2 3" key="1">
    <citation type="submission" date="2019-03" db="EMBL/GenBank/DDBJ databases">
        <title>Draft genome sequences of novel Actinobacteria.</title>
        <authorList>
            <person name="Sahin N."/>
            <person name="Ay H."/>
            <person name="Saygin H."/>
        </authorList>
    </citation>
    <scope>NUCLEOTIDE SEQUENCE [LARGE SCALE GENOMIC DNA]</scope>
    <source>
        <strain evidence="2 3">5K138</strain>
    </source>
</reference>
<feature type="chain" id="PRO_5039532878" evidence="1">
    <location>
        <begin position="31"/>
        <end position="298"/>
    </location>
</feature>